<sequence length="68" mass="7477">MLEFQRAKHAVCLPANDDERAHEARHDEVGSKLGSVPNLTVFGFQSLSAFWIGVDLCEALAADGFCWV</sequence>
<accession>A0A518DQG4</accession>
<evidence type="ECO:0000313" key="2">
    <source>
        <dbReference type="Proteomes" id="UP000317648"/>
    </source>
</evidence>
<dbReference type="KEGG" id="lcre:Pla8534_18640"/>
<name>A0A518DQG4_9BACT</name>
<dbReference type="RefSeq" id="WP_197443127.1">
    <property type="nucleotide sequence ID" value="NZ_CP036433.1"/>
</dbReference>
<dbReference type="AlphaFoldDB" id="A0A518DQG4"/>
<organism evidence="1 2">
    <name type="scientific">Lignipirellula cremea</name>
    <dbReference type="NCBI Taxonomy" id="2528010"/>
    <lineage>
        <taxon>Bacteria</taxon>
        <taxon>Pseudomonadati</taxon>
        <taxon>Planctomycetota</taxon>
        <taxon>Planctomycetia</taxon>
        <taxon>Pirellulales</taxon>
        <taxon>Pirellulaceae</taxon>
        <taxon>Lignipirellula</taxon>
    </lineage>
</organism>
<protein>
    <submittedName>
        <fullName evidence="1">Uncharacterized protein</fullName>
    </submittedName>
</protein>
<keyword evidence="2" id="KW-1185">Reference proteome</keyword>
<gene>
    <name evidence="1" type="ORF">Pla8534_18640</name>
</gene>
<evidence type="ECO:0000313" key="1">
    <source>
        <dbReference type="EMBL" id="QDU94078.1"/>
    </source>
</evidence>
<proteinExistence type="predicted"/>
<reference evidence="1 2" key="1">
    <citation type="submission" date="2019-02" db="EMBL/GenBank/DDBJ databases">
        <title>Deep-cultivation of Planctomycetes and their phenomic and genomic characterization uncovers novel biology.</title>
        <authorList>
            <person name="Wiegand S."/>
            <person name="Jogler M."/>
            <person name="Boedeker C."/>
            <person name="Pinto D."/>
            <person name="Vollmers J."/>
            <person name="Rivas-Marin E."/>
            <person name="Kohn T."/>
            <person name="Peeters S.H."/>
            <person name="Heuer A."/>
            <person name="Rast P."/>
            <person name="Oberbeckmann S."/>
            <person name="Bunk B."/>
            <person name="Jeske O."/>
            <person name="Meyerdierks A."/>
            <person name="Storesund J.E."/>
            <person name="Kallscheuer N."/>
            <person name="Luecker S."/>
            <person name="Lage O.M."/>
            <person name="Pohl T."/>
            <person name="Merkel B.J."/>
            <person name="Hornburger P."/>
            <person name="Mueller R.-W."/>
            <person name="Bruemmer F."/>
            <person name="Labrenz M."/>
            <person name="Spormann A.M."/>
            <person name="Op den Camp H."/>
            <person name="Overmann J."/>
            <person name="Amann R."/>
            <person name="Jetten M.S.M."/>
            <person name="Mascher T."/>
            <person name="Medema M.H."/>
            <person name="Devos D.P."/>
            <person name="Kaster A.-K."/>
            <person name="Ovreas L."/>
            <person name="Rohde M."/>
            <person name="Galperin M.Y."/>
            <person name="Jogler C."/>
        </authorList>
    </citation>
    <scope>NUCLEOTIDE SEQUENCE [LARGE SCALE GENOMIC DNA]</scope>
    <source>
        <strain evidence="1 2">Pla85_3_4</strain>
    </source>
</reference>
<dbReference type="Proteomes" id="UP000317648">
    <property type="component" value="Chromosome"/>
</dbReference>
<dbReference type="EMBL" id="CP036433">
    <property type="protein sequence ID" value="QDU94078.1"/>
    <property type="molecule type" value="Genomic_DNA"/>
</dbReference>